<dbReference type="EMBL" id="NCKV01006080">
    <property type="protein sequence ID" value="RWS23668.1"/>
    <property type="molecule type" value="Genomic_DNA"/>
</dbReference>
<dbReference type="AlphaFoldDB" id="A0A443S7Z4"/>
<name>A0A443S7Z4_9ACAR</name>
<dbReference type="STRING" id="299467.A0A443S7Z4"/>
<gene>
    <name evidence="1" type="ORF">B4U80_13910</name>
</gene>
<organism evidence="1 2">
    <name type="scientific">Leptotrombidium deliense</name>
    <dbReference type="NCBI Taxonomy" id="299467"/>
    <lineage>
        <taxon>Eukaryota</taxon>
        <taxon>Metazoa</taxon>
        <taxon>Ecdysozoa</taxon>
        <taxon>Arthropoda</taxon>
        <taxon>Chelicerata</taxon>
        <taxon>Arachnida</taxon>
        <taxon>Acari</taxon>
        <taxon>Acariformes</taxon>
        <taxon>Trombidiformes</taxon>
        <taxon>Prostigmata</taxon>
        <taxon>Anystina</taxon>
        <taxon>Parasitengona</taxon>
        <taxon>Trombiculoidea</taxon>
        <taxon>Trombiculidae</taxon>
        <taxon>Leptotrombidium</taxon>
    </lineage>
</organism>
<keyword evidence="2" id="KW-1185">Reference proteome</keyword>
<dbReference type="OrthoDB" id="674604at2759"/>
<accession>A0A443S7Z4</accession>
<proteinExistence type="predicted"/>
<sequence length="98" mass="10949">MVLCTASCDGIAYLFDAKSGTLKRTFENHTNEITGLQVVFGKMFTTCSDGKMCVWSISGLKDETVFGSKHAKESQQNEEDCEAVKEAIHVVDYFVHKY</sequence>
<dbReference type="InterPro" id="IPR036322">
    <property type="entry name" value="WD40_repeat_dom_sf"/>
</dbReference>
<evidence type="ECO:0000313" key="2">
    <source>
        <dbReference type="Proteomes" id="UP000288716"/>
    </source>
</evidence>
<dbReference type="Gene3D" id="2.130.10.10">
    <property type="entry name" value="YVTN repeat-like/Quinoprotein amine dehydrogenase"/>
    <property type="match status" value="1"/>
</dbReference>
<reference evidence="1 2" key="1">
    <citation type="journal article" date="2018" name="Gigascience">
        <title>Genomes of trombidid mites reveal novel predicted allergens and laterally-transferred genes associated with secondary metabolism.</title>
        <authorList>
            <person name="Dong X."/>
            <person name="Chaisiri K."/>
            <person name="Xia D."/>
            <person name="Armstrong S.D."/>
            <person name="Fang Y."/>
            <person name="Donnelly M.J."/>
            <person name="Kadowaki T."/>
            <person name="McGarry J.W."/>
            <person name="Darby A.C."/>
            <person name="Makepeace B.L."/>
        </authorList>
    </citation>
    <scope>NUCLEOTIDE SEQUENCE [LARGE SCALE GENOMIC DNA]</scope>
    <source>
        <strain evidence="1">UoL-UT</strain>
    </source>
</reference>
<dbReference type="SUPFAM" id="SSF50978">
    <property type="entry name" value="WD40 repeat-like"/>
    <property type="match status" value="1"/>
</dbReference>
<protein>
    <submittedName>
        <fullName evidence="1">WD repeat-containing protein 86-like protein</fullName>
    </submittedName>
</protein>
<dbReference type="VEuPathDB" id="VectorBase:LDEU008372"/>
<dbReference type="Proteomes" id="UP000288716">
    <property type="component" value="Unassembled WGS sequence"/>
</dbReference>
<evidence type="ECO:0000313" key="1">
    <source>
        <dbReference type="EMBL" id="RWS23668.1"/>
    </source>
</evidence>
<comment type="caution">
    <text evidence="1">The sequence shown here is derived from an EMBL/GenBank/DDBJ whole genome shotgun (WGS) entry which is preliminary data.</text>
</comment>
<dbReference type="InterPro" id="IPR015943">
    <property type="entry name" value="WD40/YVTN_repeat-like_dom_sf"/>
</dbReference>